<dbReference type="PANTHER" id="PTHR38663">
    <property type="match status" value="1"/>
</dbReference>
<comment type="caution">
    <text evidence="1">The sequence shown here is derived from an EMBL/GenBank/DDBJ whole genome shotgun (WGS) entry which is preliminary data.</text>
</comment>
<dbReference type="AlphaFoldDB" id="A0A9W4L6X1"/>
<name>A0A9W4L6X1_9BACI</name>
<dbReference type="EMBL" id="CAKKMG010000090">
    <property type="protein sequence ID" value="CAH0293293.1"/>
    <property type="molecule type" value="Genomic_DNA"/>
</dbReference>
<evidence type="ECO:0000313" key="1">
    <source>
        <dbReference type="EMBL" id="CAH0293293.1"/>
    </source>
</evidence>
<dbReference type="SUPFAM" id="SSF51905">
    <property type="entry name" value="FAD/NAD(P)-binding domain"/>
    <property type="match status" value="1"/>
</dbReference>
<organism evidence="1 2">
    <name type="scientific">Peribacillus simplex</name>
    <dbReference type="NCBI Taxonomy" id="1478"/>
    <lineage>
        <taxon>Bacteria</taxon>
        <taxon>Bacillati</taxon>
        <taxon>Bacillota</taxon>
        <taxon>Bacilli</taxon>
        <taxon>Bacillales</taxon>
        <taxon>Bacillaceae</taxon>
        <taxon>Peribacillus</taxon>
    </lineage>
</organism>
<accession>A0A9W4L6X1</accession>
<protein>
    <submittedName>
        <fullName evidence="1">Uncharacterized protein</fullName>
    </submittedName>
</protein>
<sequence length="119" mass="13117">MNQVKQGLLRVMDVEVISAVWRDGHISLKDKNEKVIQQTGTILLATGFKSLMPGKDWLTPVIRSHDLRFAECGYPIVSQSLQWGPGLYVTGALAELEMGPISRNISGARQAAERIVNSL</sequence>
<evidence type="ECO:0000313" key="2">
    <source>
        <dbReference type="Proteomes" id="UP000789326"/>
    </source>
</evidence>
<dbReference type="PANTHER" id="PTHR38663:SF1">
    <property type="entry name" value="L-ORNITHINE N(5)-MONOOXYGENASE"/>
    <property type="match status" value="1"/>
</dbReference>
<dbReference type="InterPro" id="IPR036188">
    <property type="entry name" value="FAD/NAD-bd_sf"/>
</dbReference>
<reference evidence="1" key="1">
    <citation type="submission" date="2021-11" db="EMBL/GenBank/DDBJ databases">
        <authorList>
            <person name="Bulgarelli D."/>
        </authorList>
    </citation>
    <scope>NUCLEOTIDE SEQUENCE</scope>
    <source>
        <strain evidence="1">Bi133</strain>
    </source>
</reference>
<proteinExistence type="predicted"/>
<gene>
    <name evidence="1" type="ORF">SRABI133_04316</name>
</gene>
<dbReference type="Proteomes" id="UP000789326">
    <property type="component" value="Unassembled WGS sequence"/>
</dbReference>